<feature type="compositionally biased region" description="Basic and acidic residues" evidence="3">
    <location>
        <begin position="140"/>
        <end position="164"/>
    </location>
</feature>
<reference evidence="7" key="1">
    <citation type="journal article" date="2019" name="Int. J. Syst. Evol. Microbiol.">
        <title>The Global Catalogue of Microorganisms (GCM) 10K type strain sequencing project: providing services to taxonomists for standard genome sequencing and annotation.</title>
        <authorList>
            <consortium name="The Broad Institute Genomics Platform"/>
            <consortium name="The Broad Institute Genome Sequencing Center for Infectious Disease"/>
            <person name="Wu L."/>
            <person name="Ma J."/>
        </authorList>
    </citation>
    <scope>NUCLEOTIDE SEQUENCE [LARGE SCALE GENOMIC DNA]</scope>
    <source>
        <strain evidence="7">JCM 17458</strain>
    </source>
</reference>
<feature type="domain" description="AMP-binding enzyme C-terminal" evidence="5">
    <location>
        <begin position="462"/>
        <end position="534"/>
    </location>
</feature>
<dbReference type="SUPFAM" id="SSF56801">
    <property type="entry name" value="Acetyl-CoA synthetase-like"/>
    <property type="match status" value="1"/>
</dbReference>
<dbReference type="InterPro" id="IPR020845">
    <property type="entry name" value="AMP-binding_CS"/>
</dbReference>
<dbReference type="RefSeq" id="WP_236863816.1">
    <property type="nucleotide sequence ID" value="NZ_BAABAZ010000004.1"/>
</dbReference>
<evidence type="ECO:0000259" key="5">
    <source>
        <dbReference type="Pfam" id="PF13193"/>
    </source>
</evidence>
<dbReference type="PANTHER" id="PTHR43201:SF5">
    <property type="entry name" value="MEDIUM-CHAIN ACYL-COA LIGASE ACSF2, MITOCHONDRIAL"/>
    <property type="match status" value="1"/>
</dbReference>
<dbReference type="InterPro" id="IPR042099">
    <property type="entry name" value="ANL_N_sf"/>
</dbReference>
<keyword evidence="2 6" id="KW-0436">Ligase</keyword>
<evidence type="ECO:0000313" key="6">
    <source>
        <dbReference type="EMBL" id="GAA4283747.1"/>
    </source>
</evidence>
<feature type="region of interest" description="Disordered" evidence="3">
    <location>
        <begin position="138"/>
        <end position="164"/>
    </location>
</feature>
<dbReference type="GO" id="GO:0016874">
    <property type="term" value="F:ligase activity"/>
    <property type="evidence" value="ECO:0007669"/>
    <property type="project" value="UniProtKB-KW"/>
</dbReference>
<organism evidence="6 7">
    <name type="scientific">Brevibacterium daeguense</name>
    <dbReference type="NCBI Taxonomy" id="909936"/>
    <lineage>
        <taxon>Bacteria</taxon>
        <taxon>Bacillati</taxon>
        <taxon>Actinomycetota</taxon>
        <taxon>Actinomycetes</taxon>
        <taxon>Micrococcales</taxon>
        <taxon>Brevibacteriaceae</taxon>
        <taxon>Brevibacterium</taxon>
    </lineage>
</organism>
<dbReference type="PROSITE" id="PS00455">
    <property type="entry name" value="AMP_BINDING"/>
    <property type="match status" value="1"/>
</dbReference>
<evidence type="ECO:0000256" key="3">
    <source>
        <dbReference type="SAM" id="MobiDB-lite"/>
    </source>
</evidence>
<feature type="domain" description="AMP-dependent synthetase/ligase" evidence="4">
    <location>
        <begin position="29"/>
        <end position="411"/>
    </location>
</feature>
<accession>A0ABP8EIH8</accession>
<dbReference type="PANTHER" id="PTHR43201">
    <property type="entry name" value="ACYL-COA SYNTHETASE"/>
    <property type="match status" value="1"/>
</dbReference>
<comment type="caution">
    <text evidence="6">The sequence shown here is derived from an EMBL/GenBank/DDBJ whole genome shotgun (WGS) entry which is preliminary data.</text>
</comment>
<dbReference type="InterPro" id="IPR025110">
    <property type="entry name" value="AMP-bd_C"/>
</dbReference>
<evidence type="ECO:0000313" key="7">
    <source>
        <dbReference type="Proteomes" id="UP001501586"/>
    </source>
</evidence>
<protein>
    <submittedName>
        <fullName evidence="6">ATP-dependent acyl-CoA ligase</fullName>
    </submittedName>
</protein>
<name>A0ABP8EIH8_9MICO</name>
<dbReference type="Gene3D" id="3.30.300.30">
    <property type="match status" value="1"/>
</dbReference>
<dbReference type="EMBL" id="BAABAZ010000004">
    <property type="protein sequence ID" value="GAA4283747.1"/>
    <property type="molecule type" value="Genomic_DNA"/>
</dbReference>
<dbReference type="Gene3D" id="3.40.50.12780">
    <property type="entry name" value="N-terminal domain of ligase-like"/>
    <property type="match status" value="1"/>
</dbReference>
<comment type="similarity">
    <text evidence="1">Belongs to the ATP-dependent AMP-binding enzyme family.</text>
</comment>
<keyword evidence="7" id="KW-1185">Reference proteome</keyword>
<dbReference type="Proteomes" id="UP001501586">
    <property type="component" value="Unassembled WGS sequence"/>
</dbReference>
<evidence type="ECO:0000256" key="2">
    <source>
        <dbReference type="ARBA" id="ARBA00022598"/>
    </source>
</evidence>
<evidence type="ECO:0000256" key="1">
    <source>
        <dbReference type="ARBA" id="ARBA00006432"/>
    </source>
</evidence>
<sequence>MPSPSASQAALPPVHPFLGMDVWSMLCASAAGSPQKPLLTWQPFDAESRTWTYEAFVADAEAVAAGLQERGVEAGDRVIIHMENCPEFLLAWFACAAIHAVAVTTNSRSSADELAYFIDNSGARAAITQERFADTMRAADSQRADQRADQRTHQHADQRADQRTNQRRLEWISIVSATGPEAFEALPAPGRRLERPAVDPAAPLSIQYTSGTTSRPKGVLWTQANGLWSGRVNALHEGLRSDDVHLVYMPLFHTNAMGYSVLASIWAGARFVLLPKWSTSRFWDISVEHGCTWVSLMGLSTRAVLASTPPANHSYRVFGGGATNPLLEEKCGVSTIAWWGMTETVSHGTISDGKPTGVPGAASGFPGNMGRVAPEYEIAVRRADGTPTALGEAGELFIRGIRGISLFAEYWNNPKATAEAFDDDGWMSTGDLVRTNADGTLSFVDRAKDMLRVGAENVAASEIERVVQEAVGASEIAVVGKPDASLEEVPVVFVVDEDPEPGAAERIIEACRTRLADFKVPREVHFVSVLPRSTISKVHKLELRNALKSGEDLKVAEERWTVAAAADPSGDASAGAPAEAVWTGAVGSGAPFGEHGI</sequence>
<dbReference type="Pfam" id="PF13193">
    <property type="entry name" value="AMP-binding_C"/>
    <property type="match status" value="1"/>
</dbReference>
<dbReference type="InterPro" id="IPR000873">
    <property type="entry name" value="AMP-dep_synth/lig_dom"/>
</dbReference>
<proteinExistence type="inferred from homology"/>
<evidence type="ECO:0000259" key="4">
    <source>
        <dbReference type="Pfam" id="PF00501"/>
    </source>
</evidence>
<dbReference type="Pfam" id="PF00501">
    <property type="entry name" value="AMP-binding"/>
    <property type="match status" value="1"/>
</dbReference>
<gene>
    <name evidence="6" type="ORF">GCM10022261_12780</name>
</gene>
<dbReference type="InterPro" id="IPR045851">
    <property type="entry name" value="AMP-bd_C_sf"/>
</dbReference>